<dbReference type="PANTHER" id="PTHR12184">
    <property type="entry name" value="UBIQUINOL-CYTOCHROME C REDUCTASE COMPLEX ASSEMBLY FACTOR 1 FAMILY MEMBER"/>
    <property type="match status" value="1"/>
</dbReference>
<keyword evidence="4" id="KW-0121">Carboxypeptidase</keyword>
<dbReference type="GO" id="GO:0004180">
    <property type="term" value="F:carboxypeptidase activity"/>
    <property type="evidence" value="ECO:0007669"/>
    <property type="project" value="UniProtKB-KW"/>
</dbReference>
<proteinExistence type="inferred from homology"/>
<evidence type="ECO:0000256" key="1">
    <source>
        <dbReference type="ARBA" id="ARBA00006407"/>
    </source>
</evidence>
<evidence type="ECO:0000313" key="5">
    <source>
        <dbReference type="Proteomes" id="UP001309876"/>
    </source>
</evidence>
<gene>
    <name evidence="4" type="primary">cbp3</name>
    <name evidence="4" type="ORF">LTR05_002221</name>
</gene>
<dbReference type="GO" id="GO:0004315">
    <property type="term" value="F:3-oxoacyl-[acyl-carrier-protein] synthase activity"/>
    <property type="evidence" value="ECO:0007669"/>
    <property type="project" value="UniProtKB-EC"/>
</dbReference>
<comment type="caution">
    <text evidence="4">The sequence shown here is derived from an EMBL/GenBank/DDBJ whole genome shotgun (WGS) entry which is preliminary data.</text>
</comment>
<keyword evidence="4" id="KW-0378">Hydrolase</keyword>
<name>A0AAN7YC16_9EURO</name>
<evidence type="ECO:0000256" key="2">
    <source>
        <dbReference type="SAM" id="MobiDB-lite"/>
    </source>
</evidence>
<dbReference type="InterPro" id="IPR007129">
    <property type="entry name" value="Ubiqinol_cyt_c_chaperone_CPB3"/>
</dbReference>
<feature type="compositionally biased region" description="Low complexity" evidence="2">
    <location>
        <begin position="82"/>
        <end position="95"/>
    </location>
</feature>
<dbReference type="InterPro" id="IPR021150">
    <property type="entry name" value="Ubiq_cyt_c_chap"/>
</dbReference>
<keyword evidence="5" id="KW-1185">Reference proteome</keyword>
<dbReference type="PANTHER" id="PTHR12184:SF1">
    <property type="entry name" value="UBIQUINOL-CYTOCHROME-C REDUCTASE COMPLEX ASSEMBLY FACTOR 1"/>
    <property type="match status" value="1"/>
</dbReference>
<feature type="compositionally biased region" description="Polar residues" evidence="2">
    <location>
        <begin position="34"/>
        <end position="72"/>
    </location>
</feature>
<reference evidence="4 5" key="1">
    <citation type="submission" date="2023-08" db="EMBL/GenBank/DDBJ databases">
        <title>Black Yeasts Isolated from many extreme environments.</title>
        <authorList>
            <person name="Coleine C."/>
            <person name="Stajich J.E."/>
            <person name="Selbmann L."/>
        </authorList>
    </citation>
    <scope>NUCLEOTIDE SEQUENCE [LARGE SCALE GENOMIC DNA]</scope>
    <source>
        <strain evidence="4 5">CCFEE 5910</strain>
    </source>
</reference>
<keyword evidence="4" id="KW-0645">Protease</keyword>
<dbReference type="GO" id="GO:0034551">
    <property type="term" value="P:mitochondrial respiratory chain complex III assembly"/>
    <property type="evidence" value="ECO:0007669"/>
    <property type="project" value="TreeGrafter"/>
</dbReference>
<feature type="compositionally biased region" description="Polar residues" evidence="2">
    <location>
        <begin position="96"/>
        <end position="108"/>
    </location>
</feature>
<organism evidence="4 5">
    <name type="scientific">Lithohypha guttulata</name>
    <dbReference type="NCBI Taxonomy" id="1690604"/>
    <lineage>
        <taxon>Eukaryota</taxon>
        <taxon>Fungi</taxon>
        <taxon>Dikarya</taxon>
        <taxon>Ascomycota</taxon>
        <taxon>Pezizomycotina</taxon>
        <taxon>Eurotiomycetes</taxon>
        <taxon>Chaetothyriomycetidae</taxon>
        <taxon>Chaetothyriales</taxon>
        <taxon>Trichomeriaceae</taxon>
        <taxon>Lithohypha</taxon>
    </lineage>
</organism>
<dbReference type="GO" id="GO:0005739">
    <property type="term" value="C:mitochondrion"/>
    <property type="evidence" value="ECO:0007669"/>
    <property type="project" value="TreeGrafter"/>
</dbReference>
<protein>
    <submittedName>
        <fullName evidence="4">Serine carboxypeptidase 3</fullName>
        <ecNumber evidence="4">2.3.1.179</ecNumber>
    </submittedName>
</protein>
<feature type="region of interest" description="Disordered" evidence="2">
    <location>
        <begin position="34"/>
        <end position="118"/>
    </location>
</feature>
<dbReference type="Pfam" id="PF03981">
    <property type="entry name" value="Ubiq_cyt_C_chap"/>
    <property type="match status" value="1"/>
</dbReference>
<feature type="domain" description="Ubiquinol-cytochrome c chaperone" evidence="3">
    <location>
        <begin position="205"/>
        <end position="343"/>
    </location>
</feature>
<comment type="similarity">
    <text evidence="1">Belongs to the CBP3 family.</text>
</comment>
<dbReference type="AlphaFoldDB" id="A0AAN7YC16"/>
<keyword evidence="4" id="KW-0012">Acyltransferase</keyword>
<accession>A0AAN7YC16</accession>
<dbReference type="EC" id="2.3.1.179" evidence="4"/>
<dbReference type="EMBL" id="JAVRRJ010000002">
    <property type="protein sequence ID" value="KAK5088005.1"/>
    <property type="molecule type" value="Genomic_DNA"/>
</dbReference>
<sequence>MSVCTQCMRALRRQARLEQLTLSQTRPSQLRCLSTTSARYQQPQAQSKPESQVQPGTPPSILTTAPTITSNLAADAPPPAPAAGSPSNAPTSASSQVPAPSTAEMQKQISSRLGSSRVGGGIGHKIATSLRSAAKSTTETYITYGLTEAMFKSCAAQAPYTIPEDQRMGVYTGKGPPKNARAEDVGVPETSVPGSQGAQSWWFTRLGLEPTFSVWSQVCFLHMYILTVKLRTLPDQRTYMEYQRYLLEHFSSVAEDKMILLHGMNARGVRNKYLKDLFVQWRGIQYAYDQGLVSGDAVLAGAVWRNLWKADEEVDWEKVALVVGFMRRAIAGLADSDINDIATNLQQSSQYWEQAQQGLDGMVNLESTGIRDNLREEAAAEKAL</sequence>
<dbReference type="Proteomes" id="UP001309876">
    <property type="component" value="Unassembled WGS sequence"/>
</dbReference>
<evidence type="ECO:0000259" key="3">
    <source>
        <dbReference type="Pfam" id="PF03981"/>
    </source>
</evidence>
<keyword evidence="4" id="KW-0808">Transferase</keyword>
<evidence type="ECO:0000313" key="4">
    <source>
        <dbReference type="EMBL" id="KAK5088005.1"/>
    </source>
</evidence>